<sequence length="26" mass="3222">MIYINEISRRKSQLNVRIERSEPILY</sequence>
<reference evidence="1" key="2">
    <citation type="journal article" date="2015" name="Fish Shellfish Immunol.">
        <title>Early steps in the European eel (Anguilla anguilla)-Vibrio vulnificus interaction in the gills: Role of the RtxA13 toxin.</title>
        <authorList>
            <person name="Callol A."/>
            <person name="Pajuelo D."/>
            <person name="Ebbesson L."/>
            <person name="Teles M."/>
            <person name="MacKenzie S."/>
            <person name="Amaro C."/>
        </authorList>
    </citation>
    <scope>NUCLEOTIDE SEQUENCE</scope>
</reference>
<evidence type="ECO:0000313" key="1">
    <source>
        <dbReference type="EMBL" id="JAH39879.1"/>
    </source>
</evidence>
<reference evidence="1" key="1">
    <citation type="submission" date="2014-11" db="EMBL/GenBank/DDBJ databases">
        <authorList>
            <person name="Amaro Gonzalez C."/>
        </authorList>
    </citation>
    <scope>NUCLEOTIDE SEQUENCE</scope>
</reference>
<organism evidence="1">
    <name type="scientific">Anguilla anguilla</name>
    <name type="common">European freshwater eel</name>
    <name type="synonym">Muraena anguilla</name>
    <dbReference type="NCBI Taxonomy" id="7936"/>
    <lineage>
        <taxon>Eukaryota</taxon>
        <taxon>Metazoa</taxon>
        <taxon>Chordata</taxon>
        <taxon>Craniata</taxon>
        <taxon>Vertebrata</taxon>
        <taxon>Euteleostomi</taxon>
        <taxon>Actinopterygii</taxon>
        <taxon>Neopterygii</taxon>
        <taxon>Teleostei</taxon>
        <taxon>Anguilliformes</taxon>
        <taxon>Anguillidae</taxon>
        <taxon>Anguilla</taxon>
    </lineage>
</organism>
<accession>A0A0E9SEU0</accession>
<dbReference type="EMBL" id="GBXM01068698">
    <property type="protein sequence ID" value="JAH39879.1"/>
    <property type="molecule type" value="Transcribed_RNA"/>
</dbReference>
<proteinExistence type="predicted"/>
<dbReference type="AlphaFoldDB" id="A0A0E9SEU0"/>
<protein>
    <submittedName>
        <fullName evidence="1">Uncharacterized protein</fullName>
    </submittedName>
</protein>
<name>A0A0E9SEU0_ANGAN</name>